<gene>
    <name evidence="1" type="ORF">EOE66_14480</name>
</gene>
<reference evidence="1 2" key="1">
    <citation type="submission" date="2019-01" db="EMBL/GenBank/DDBJ databases">
        <authorList>
            <person name="Chen W.-M."/>
        </authorList>
    </citation>
    <scope>NUCLEOTIDE SEQUENCE [LARGE SCALE GENOMIC DNA]</scope>
    <source>
        <strain evidence="1 2">KYPY4</strain>
    </source>
</reference>
<evidence type="ECO:0000313" key="2">
    <source>
        <dbReference type="Proteomes" id="UP000285575"/>
    </source>
</evidence>
<dbReference type="AlphaFoldDB" id="A0A437REY7"/>
<dbReference type="RefSeq" id="WP_128229428.1">
    <property type="nucleotide sequence ID" value="NZ_SACR01000004.1"/>
</dbReference>
<proteinExistence type="predicted"/>
<name>A0A437REY7_9BURK</name>
<sequence>MDTKITPLLRFLRAFPGKPERKAFAEACETTELYLYQIAAQPYPNPRLRLALALVRESKKIARKLMTQPLTLEDLLVGTGDESERPRNGVDG</sequence>
<organism evidence="1 2">
    <name type="scientific">Rubrivivax rivuli</name>
    <dbReference type="NCBI Taxonomy" id="1862385"/>
    <lineage>
        <taxon>Bacteria</taxon>
        <taxon>Pseudomonadati</taxon>
        <taxon>Pseudomonadota</taxon>
        <taxon>Betaproteobacteria</taxon>
        <taxon>Burkholderiales</taxon>
        <taxon>Sphaerotilaceae</taxon>
        <taxon>Rubrivivax</taxon>
    </lineage>
</organism>
<evidence type="ECO:0000313" key="1">
    <source>
        <dbReference type="EMBL" id="RVU45330.1"/>
    </source>
</evidence>
<protein>
    <submittedName>
        <fullName evidence="1">Uncharacterized protein</fullName>
    </submittedName>
</protein>
<comment type="caution">
    <text evidence="1">The sequence shown here is derived from an EMBL/GenBank/DDBJ whole genome shotgun (WGS) entry which is preliminary data.</text>
</comment>
<keyword evidence="2" id="KW-1185">Reference proteome</keyword>
<dbReference type="Proteomes" id="UP000285575">
    <property type="component" value="Unassembled WGS sequence"/>
</dbReference>
<accession>A0A437REY7</accession>
<dbReference type="EMBL" id="SACR01000004">
    <property type="protein sequence ID" value="RVU45330.1"/>
    <property type="molecule type" value="Genomic_DNA"/>
</dbReference>